<dbReference type="GO" id="GO:0034066">
    <property type="term" value="C:Ric1-Rgp1 guanyl-nucleotide exchange factor complex"/>
    <property type="evidence" value="ECO:0007669"/>
    <property type="project" value="InterPro"/>
</dbReference>
<comment type="subcellular location">
    <subcellularLocation>
        <location evidence="1">Membrane</location>
    </subcellularLocation>
</comment>
<dbReference type="Proteomes" id="UP000034805">
    <property type="component" value="Unassembled WGS sequence"/>
</dbReference>
<dbReference type="EMBL" id="JARO02005366">
    <property type="protein sequence ID" value="KPP66895.1"/>
    <property type="molecule type" value="Genomic_DNA"/>
</dbReference>
<dbReference type="GO" id="GO:0006886">
    <property type="term" value="P:intracellular protein transport"/>
    <property type="evidence" value="ECO:0007669"/>
    <property type="project" value="InterPro"/>
</dbReference>
<dbReference type="STRING" id="113540.ENSSFOP00015071683"/>
<dbReference type="Pfam" id="PF07064">
    <property type="entry name" value="RIC1"/>
    <property type="match status" value="1"/>
</dbReference>
<comment type="caution">
    <text evidence="6">The sequence shown here is derived from an EMBL/GenBank/DDBJ whole genome shotgun (WGS) entry which is preliminary data.</text>
</comment>
<accession>A0A0P7TZB4</accession>
<dbReference type="GO" id="GO:0005829">
    <property type="term" value="C:cytosol"/>
    <property type="evidence" value="ECO:0007669"/>
    <property type="project" value="TreeGrafter"/>
</dbReference>
<dbReference type="Gene3D" id="2.130.10.10">
    <property type="entry name" value="YVTN repeat-like/Quinoprotein amine dehydrogenase"/>
    <property type="match status" value="1"/>
</dbReference>
<dbReference type="GO" id="GO:0042147">
    <property type="term" value="P:retrograde transport, endosome to Golgi"/>
    <property type="evidence" value="ECO:0007669"/>
    <property type="project" value="TreeGrafter"/>
</dbReference>
<evidence type="ECO:0000259" key="5">
    <source>
        <dbReference type="Pfam" id="PF07064"/>
    </source>
</evidence>
<feature type="compositionally biased region" description="Basic and acidic residues" evidence="4">
    <location>
        <begin position="1388"/>
        <end position="1399"/>
    </location>
</feature>
<organism evidence="6 7">
    <name type="scientific">Scleropages formosus</name>
    <name type="common">Asian bonytongue</name>
    <name type="synonym">Osteoglossum formosum</name>
    <dbReference type="NCBI Taxonomy" id="113540"/>
    <lineage>
        <taxon>Eukaryota</taxon>
        <taxon>Metazoa</taxon>
        <taxon>Chordata</taxon>
        <taxon>Craniata</taxon>
        <taxon>Vertebrata</taxon>
        <taxon>Euteleostomi</taxon>
        <taxon>Actinopterygii</taxon>
        <taxon>Neopterygii</taxon>
        <taxon>Teleostei</taxon>
        <taxon>Osteoglossocephala</taxon>
        <taxon>Osteoglossomorpha</taxon>
        <taxon>Osteoglossiformes</taxon>
        <taxon>Osteoglossidae</taxon>
        <taxon>Scleropages</taxon>
    </lineage>
</organism>
<feature type="non-terminal residue" evidence="6">
    <location>
        <position position="1407"/>
    </location>
</feature>
<dbReference type="Pfam" id="PF25440">
    <property type="entry name" value="Beta-prop_RIC1_2nd"/>
    <property type="match status" value="1"/>
</dbReference>
<feature type="domain" description="RIC1 C-terminal alpha solenoid region" evidence="5">
    <location>
        <begin position="832"/>
        <end position="992"/>
    </location>
</feature>
<dbReference type="SUPFAM" id="SSF50978">
    <property type="entry name" value="WD40 repeat-like"/>
    <property type="match status" value="1"/>
</dbReference>
<evidence type="ECO:0000256" key="3">
    <source>
        <dbReference type="ARBA" id="ARBA00029879"/>
    </source>
</evidence>
<dbReference type="PANTHER" id="PTHR22746:SF10">
    <property type="entry name" value="GUANINE NUCLEOTIDE EXCHANGE FACTOR SUBUNIT RIC1"/>
    <property type="match status" value="1"/>
</dbReference>
<dbReference type="InterPro" id="IPR036322">
    <property type="entry name" value="WD40_repeat_dom_sf"/>
</dbReference>
<evidence type="ECO:0000256" key="1">
    <source>
        <dbReference type="ARBA" id="ARBA00004370"/>
    </source>
</evidence>
<name>A0A0P7TZB4_SCLFO</name>
<dbReference type="GO" id="GO:0000139">
    <property type="term" value="C:Golgi membrane"/>
    <property type="evidence" value="ECO:0007669"/>
    <property type="project" value="TreeGrafter"/>
</dbReference>
<dbReference type="InterPro" id="IPR015943">
    <property type="entry name" value="WD40/YVTN_repeat-like_dom_sf"/>
</dbReference>
<dbReference type="InterPro" id="IPR009771">
    <property type="entry name" value="RIC1_C"/>
</dbReference>
<evidence type="ECO:0000256" key="4">
    <source>
        <dbReference type="SAM" id="MobiDB-lite"/>
    </source>
</evidence>
<evidence type="ECO:0000313" key="6">
    <source>
        <dbReference type="EMBL" id="KPP66895.1"/>
    </source>
</evidence>
<evidence type="ECO:0000313" key="7">
    <source>
        <dbReference type="Proteomes" id="UP000034805"/>
    </source>
</evidence>
<reference evidence="6 7" key="1">
    <citation type="submission" date="2015-08" db="EMBL/GenBank/DDBJ databases">
        <title>The genome of the Asian arowana (Scleropages formosus).</title>
        <authorList>
            <person name="Tan M.H."/>
            <person name="Gan H.M."/>
            <person name="Croft L.J."/>
            <person name="Austin C.M."/>
        </authorList>
    </citation>
    <scope>NUCLEOTIDE SEQUENCE [LARGE SCALE GENOMIC DNA]</scope>
    <source>
        <strain evidence="6">Aro1</strain>
    </source>
</reference>
<keyword evidence="2" id="KW-0472">Membrane</keyword>
<dbReference type="InterPro" id="IPR040096">
    <property type="entry name" value="Ric1"/>
</dbReference>
<dbReference type="PANTHER" id="PTHR22746">
    <property type="entry name" value="RAB6A-GEF COMPLEX PARTNER PROTEIN 1"/>
    <property type="match status" value="1"/>
</dbReference>
<evidence type="ECO:0000256" key="2">
    <source>
        <dbReference type="ARBA" id="ARBA00023136"/>
    </source>
</evidence>
<gene>
    <name evidence="6" type="ORF">Z043_114564</name>
</gene>
<proteinExistence type="predicted"/>
<protein>
    <recommendedName>
        <fullName evidence="3">Protein RIC1 homolog</fullName>
    </recommendedName>
</protein>
<feature type="region of interest" description="Disordered" evidence="4">
    <location>
        <begin position="1353"/>
        <end position="1407"/>
    </location>
</feature>
<sequence length="1407" mass="156690">MYLLEKITYETSAMYFLTGWPRKLLHPLPSEEEPFHIRPNFHGTLFAVLSETQLGVWFGRPSVLIVNYTESAKAASRCGPYQLAEWKSDDAAIAVSAAGGYLLLFDLVRCSKEKFLYEPLYPKGSPYVQVTPGSKAEQGVPAFTLERKDPLHLGAPITSFQTMQEELMVCTADGQLHVLQWCGANSSRKAISLHNIPFALDLQTCRSASEPSSALENMHVRDVEYCETLNGFAVVLNDGRLGFLSPASGIAANQLQGVWAPSVADGMCVAVNSKYRLMAFGCASGSVLLYTIDSETGSMQLSHALKLSPEYYPDIWNKTGEVQLLQWSPDCSVVVVSWKHGGLSLWSVFGAHLVCTLTEDFMYRSDGTKKDPLKITSAAWGAEGYHLWALTTVKMAQGSCVQPQQTGILQFQFLRSTSAASRDTNTQEQVLLLGEDRVYVACGDPTPGHRPVDLQQLQRGGDLLGAPAPPPTAISHGSDALLGHRHWHVVQIHSTYLECNWPIRFMAIDPSGHLVAVAGRHGFAHYSLVSRKWKLFGNVAQELTMVVTGGLAWWNDYIIVACCNLTHHQEEIRLYPRLSNLDNAYASVTRVHLDTVLLALYQNLILLFRADCSIGLYRILDSEDSPRSVTVELLKEVSLSRYISHPATVVSIMLTSLRTEIDDTFKTRQQVPVAQSILLNMAGQLLMLQWEHSGSQVQEENRSRQKKRLPFCTPVVLAQCVENMWTTCYSSSKPKRQLLEALWLACGGAGMKVWLPLFPHDSHKPQSFLSRRIMLPFKVNVYPLAVLFEDALILGATSVTVLYDRQQDMPFESLEAFFPFCMVERTSQIYLHHVLLQLLIRNLGEQALLLAQSYATLPYFPHVLELMVHVVLEEEATSREPIPDPLLPRVAKFITEFPFFLQTIVHCARKTEYALWNYLFAAVGNPKDLFEECLMTHDLDTAASYLIILQNMEVPAVSRQHATLLFTSALEHSKWDLCRHIMRFLKAIGSEESGTPPSTRESGLTAGFELFRDRSIGVSQSLDRWNRDSSSTENVYMDMILWREARHLLEDLRLKDLGCFSAHLGFELIGWLRRERSRAARVDDFVLALKRLHHDFLWPFPVSTACAVSSPIRNGYCFTAASNGVGLNFSPEAIIYRPALGQGVHLQRSQTASRLLDTVPPPICRSKYTWLDSTVAEHKETSVPRDALLSPIHHNGDKESIVSVTSLTEISSGADEDWASADEDFTSTVSATQMGRMSTEVASKGPHKSEVQLRYLLHIFKEAGCLEWCAVIGLVLQDAAVIKQVISCLESPVVSAEAVHRIYGGLLVVDAWASSDWWVYGLGYKPFLNQIGPQLQKVSGKLMEPIQSLAFQAPGTSRPAESAGPKSEDRHESTALGISLPAEASGTKPKEDSPMKEEVEQALEGAY</sequence>